<reference evidence="4" key="2">
    <citation type="submission" date="2025-09" db="UniProtKB">
        <authorList>
            <consortium name="Ensembl"/>
        </authorList>
    </citation>
    <scope>IDENTIFICATION</scope>
</reference>
<evidence type="ECO:0000313" key="5">
    <source>
        <dbReference type="Proteomes" id="UP000694388"/>
    </source>
</evidence>
<dbReference type="Proteomes" id="UP000694388">
    <property type="component" value="Unplaced"/>
</dbReference>
<feature type="binding site" evidence="3">
    <location>
        <position position="394"/>
    </location>
    <ligand>
        <name>a divalent metal cation</name>
        <dbReference type="ChEBI" id="CHEBI:60240"/>
        <label>1</label>
    </ligand>
</feature>
<evidence type="ECO:0000256" key="1">
    <source>
        <dbReference type="ARBA" id="ARBA00006964"/>
    </source>
</evidence>
<dbReference type="GeneTree" id="ENSGT00390000003590"/>
<evidence type="ECO:0000256" key="3">
    <source>
        <dbReference type="PIRSR" id="PIRSR602678-1"/>
    </source>
</evidence>
<dbReference type="GO" id="GO:0046872">
    <property type="term" value="F:metal ion binding"/>
    <property type="evidence" value="ECO:0007669"/>
    <property type="project" value="UniProtKB-KW"/>
</dbReference>
<proteinExistence type="inferred from homology"/>
<feature type="binding site" evidence="3">
    <location>
        <position position="147"/>
    </location>
    <ligand>
        <name>a divalent metal cation</name>
        <dbReference type="ChEBI" id="CHEBI:60240"/>
        <label>1</label>
    </ligand>
</feature>
<feature type="binding site" evidence="3">
    <location>
        <position position="398"/>
    </location>
    <ligand>
        <name>a divalent metal cation</name>
        <dbReference type="ChEBI" id="CHEBI:60240"/>
        <label>1</label>
    </ligand>
</feature>
<dbReference type="PANTHER" id="PTHR13799:SF13">
    <property type="entry name" value="NIF3-LIKE PROTEIN 1"/>
    <property type="match status" value="1"/>
</dbReference>
<sequence>MQCVWQASLMPFCRSVCRARNVWKLLSSHINPPHVSQLPLLAPLKPRYLHHCNSNCVLQPSVEQIIVSPRRLFTRGPVSAGMELQDVVSVLKAFAPTHLAAEWDNVGLLVKPSGEHFVQTMLLTIDLTETVLEEALRVQAQMVLAYHPPIFHPLKTLSGHTWKERLIVRSLENRLAIYSPHTSYDALAGGLTDWLAQAFGESTVSVLHQSSPSALTSCGHYHLSTTLHGKDAMNASVDLQSITGDTPKVIQMRRDDADNTTDVILSMNVTEQVLLQVLQCLSKYGSHARTEINTTTMVSLPNTGMGRLCQFKEPMSIKDAVQRVKEHLGLPLVRLALGTQHVEESTIQSVALCAGSGGSVLKGVKADMYLTGEMSHHEVLDATAVGTSVVLCDHSNTERGFLPHLRNILVERLQQKVKIVVSVEDKDPLKIL</sequence>
<dbReference type="PANTHER" id="PTHR13799">
    <property type="entry name" value="NGG1 INTERACTING FACTOR 3"/>
    <property type="match status" value="1"/>
</dbReference>
<dbReference type="InterPro" id="IPR036069">
    <property type="entry name" value="DUF34/NIF3_sf"/>
</dbReference>
<keyword evidence="5" id="KW-1185">Reference proteome</keyword>
<protein>
    <recommendedName>
        <fullName evidence="2">NIF3-like protein 1</fullName>
    </recommendedName>
</protein>
<dbReference type="SUPFAM" id="SSF102705">
    <property type="entry name" value="NIF3 (NGG1p interacting factor 3)-like"/>
    <property type="match status" value="1"/>
</dbReference>
<keyword evidence="3" id="KW-0479">Metal-binding</keyword>
<dbReference type="AlphaFoldDB" id="A0A8C4NEJ2"/>
<feature type="binding site" evidence="3">
    <location>
        <position position="185"/>
    </location>
    <ligand>
        <name>a divalent metal cation</name>
        <dbReference type="ChEBI" id="CHEBI:60240"/>
        <label>1</label>
    </ligand>
</feature>
<accession>A0A8C4NEJ2</accession>
<organism evidence="4 5">
    <name type="scientific">Eptatretus burgeri</name>
    <name type="common">Inshore hagfish</name>
    <dbReference type="NCBI Taxonomy" id="7764"/>
    <lineage>
        <taxon>Eukaryota</taxon>
        <taxon>Metazoa</taxon>
        <taxon>Chordata</taxon>
        <taxon>Craniata</taxon>
        <taxon>Vertebrata</taxon>
        <taxon>Cyclostomata</taxon>
        <taxon>Myxini</taxon>
        <taxon>Myxiniformes</taxon>
        <taxon>Myxinidae</taxon>
        <taxon>Eptatretinae</taxon>
        <taxon>Eptatretus</taxon>
    </lineage>
</organism>
<dbReference type="PIRSF" id="PIRSF037490">
    <property type="entry name" value="UCP037490_NIF3_euk"/>
    <property type="match status" value="1"/>
</dbReference>
<dbReference type="NCBIfam" id="TIGR00486">
    <property type="entry name" value="YbgI_SA1388"/>
    <property type="match status" value="1"/>
</dbReference>
<dbReference type="GO" id="GO:0005739">
    <property type="term" value="C:mitochondrion"/>
    <property type="evidence" value="ECO:0007669"/>
    <property type="project" value="TreeGrafter"/>
</dbReference>
<dbReference type="Pfam" id="PF01784">
    <property type="entry name" value="DUF34_NIF3"/>
    <property type="match status" value="1"/>
</dbReference>
<evidence type="ECO:0000256" key="2">
    <source>
        <dbReference type="ARBA" id="ARBA00019069"/>
    </source>
</evidence>
<comment type="similarity">
    <text evidence="1">Belongs to the GTP cyclohydrolase I type 2/NIF3 family.</text>
</comment>
<dbReference type="InterPro" id="IPR017222">
    <property type="entry name" value="DUF34/NIF3_animal"/>
</dbReference>
<reference evidence="4" key="1">
    <citation type="submission" date="2025-08" db="UniProtKB">
        <authorList>
            <consortium name="Ensembl"/>
        </authorList>
    </citation>
    <scope>IDENTIFICATION</scope>
</reference>
<dbReference type="InterPro" id="IPR002678">
    <property type="entry name" value="DUF34/NIF3"/>
</dbReference>
<name>A0A8C4NEJ2_EPTBU</name>
<dbReference type="FunFam" id="3.40.1390.30:FF:000001">
    <property type="entry name" value="GTP cyclohydrolase 1 type 2"/>
    <property type="match status" value="1"/>
</dbReference>
<dbReference type="Gene3D" id="3.40.1390.30">
    <property type="entry name" value="NIF3 (NGG1p interacting factor 3)-like"/>
    <property type="match status" value="2"/>
</dbReference>
<dbReference type="Ensembl" id="ENSEBUT00000006042.1">
    <property type="protein sequence ID" value="ENSEBUP00000005601.1"/>
    <property type="gene ID" value="ENSEBUG00000003792.1"/>
</dbReference>
<evidence type="ECO:0000313" key="4">
    <source>
        <dbReference type="Ensembl" id="ENSEBUP00000005601.1"/>
    </source>
</evidence>